<proteinExistence type="predicted"/>
<sequence>MILRVLILCFFLAGGAVAQTCSSSSRCENGCCNTNGFCGFGPDYCGDKCISDCDRKSECNPGFDSKWAKKEKCPLNVCCSKHGYCGTTQDFCGNKTVSHKTCSKNNGNQRIIGYYEGWVSNRPCNVFWPEQIPVGLYTHINFAFATIDPKTFKVGPSARDDVSLYKRIMLLKQKDPDLKVFIAIGGWTFNDPGPTATTFSDLAASIPRQKSFIESLLSFMSTYGFDGVDLDWEYPAADDRSGREVDFDNFPKFMARLKSSLDSASKAISITLPASFWYLQHFDLKALAKSVSWFNVMSYDLHGTWDKGNKWTGNFLNAHTNLTEIKDALDLIWRNDIDPGQVVMGLGFYGRAFSATSQSCLEPGCTFESGGERGKCSREVGILLNSEIDDLVKQNKVKPKHYKKEAVKVATWGNQWVAYDDEETFAQKSEFAQTYCLGGLMVWAISHDTKDTKYNKALAKVANRKITSLPMTDGSDEPYKFVDFPNPQCKWTNCGEGCPSGWVHMTREDSGKRGKEYMLDESACAGSGVHAFCCPTNDKLPTCGWYTHHNGNCDQKCPDGTVEVGSNNMYCKKNYQAACCTTGSKSMKLYMKCEWGQYPMCNSQAGCPGSDSSKNTLLAVSSGGTGGGSCNMWKLGAPGSGIFEVQQRKFCCDTSEKKGTWSDCEWYNNYGLGPSGAPEKFCRSGCPNDRVRVAMDQWSTDCYVGGGGGGKARCCIPSYSDTVEVENPKLDQYRSDMKRYLDNPTCKNPGPIFDSRAVGMINTDRFMRNRIRNGELTVRSEADGVNSANGLLLLLVTKSATTGMLEALEKIWDDSVGDKYPNLKISGLRSFITRLPNYGSEGPIQIVHSIICSPHYWSDRAGKKKLVCIDGICTKDSCDGVEGRSLLDKRILSARDYSHTLNDGHGGQITITTTLPRYQGIYDLATTDPMNDEAVDFADRDDCENTRVAHFSLPSAERFEMEHTFDGNLIGRFMQDAAAGRLRSGSTARTGPVAISFFRTARTMPLLPGAPTLPGGADSLVRLFDRVMASVGNEWSTANFVIAHKDINYVKTFLMQGQDPIARTRLPALCSNYDDPGYVLTRVRASIGLIHYLNHQGTPNT</sequence>
<accession>A0ACB6QGN8</accession>
<name>A0ACB6QGN8_9PLEO</name>
<protein>
    <submittedName>
        <fullName evidence="1">Glycoside hydrolase</fullName>
    </submittedName>
</protein>
<dbReference type="EMBL" id="MU003526">
    <property type="protein sequence ID" value="KAF2466138.1"/>
    <property type="molecule type" value="Genomic_DNA"/>
</dbReference>
<organism evidence="1 2">
    <name type="scientific">Lindgomyces ingoldianus</name>
    <dbReference type="NCBI Taxonomy" id="673940"/>
    <lineage>
        <taxon>Eukaryota</taxon>
        <taxon>Fungi</taxon>
        <taxon>Dikarya</taxon>
        <taxon>Ascomycota</taxon>
        <taxon>Pezizomycotina</taxon>
        <taxon>Dothideomycetes</taxon>
        <taxon>Pleosporomycetidae</taxon>
        <taxon>Pleosporales</taxon>
        <taxon>Lindgomycetaceae</taxon>
        <taxon>Lindgomyces</taxon>
    </lineage>
</organism>
<comment type="caution">
    <text evidence="1">The sequence shown here is derived from an EMBL/GenBank/DDBJ whole genome shotgun (WGS) entry which is preliminary data.</text>
</comment>
<evidence type="ECO:0000313" key="2">
    <source>
        <dbReference type="Proteomes" id="UP000799755"/>
    </source>
</evidence>
<evidence type="ECO:0000313" key="1">
    <source>
        <dbReference type="EMBL" id="KAF2466138.1"/>
    </source>
</evidence>
<keyword evidence="1" id="KW-0378">Hydrolase</keyword>
<keyword evidence="2" id="KW-1185">Reference proteome</keyword>
<dbReference type="Proteomes" id="UP000799755">
    <property type="component" value="Unassembled WGS sequence"/>
</dbReference>
<reference evidence="1" key="1">
    <citation type="journal article" date="2020" name="Stud. Mycol.">
        <title>101 Dothideomycetes genomes: a test case for predicting lifestyles and emergence of pathogens.</title>
        <authorList>
            <person name="Haridas S."/>
            <person name="Albert R."/>
            <person name="Binder M."/>
            <person name="Bloem J."/>
            <person name="Labutti K."/>
            <person name="Salamov A."/>
            <person name="Andreopoulos B."/>
            <person name="Baker S."/>
            <person name="Barry K."/>
            <person name="Bills G."/>
            <person name="Bluhm B."/>
            <person name="Cannon C."/>
            <person name="Castanera R."/>
            <person name="Culley D."/>
            <person name="Daum C."/>
            <person name="Ezra D."/>
            <person name="Gonzalez J."/>
            <person name="Henrissat B."/>
            <person name="Kuo A."/>
            <person name="Liang C."/>
            <person name="Lipzen A."/>
            <person name="Lutzoni F."/>
            <person name="Magnuson J."/>
            <person name="Mondo S."/>
            <person name="Nolan M."/>
            <person name="Ohm R."/>
            <person name="Pangilinan J."/>
            <person name="Park H.-J."/>
            <person name="Ramirez L."/>
            <person name="Alfaro M."/>
            <person name="Sun H."/>
            <person name="Tritt A."/>
            <person name="Yoshinaga Y."/>
            <person name="Zwiers L.-H."/>
            <person name="Turgeon B."/>
            <person name="Goodwin S."/>
            <person name="Spatafora J."/>
            <person name="Crous P."/>
            <person name="Grigoriev I."/>
        </authorList>
    </citation>
    <scope>NUCLEOTIDE SEQUENCE</scope>
    <source>
        <strain evidence="1">ATCC 200398</strain>
    </source>
</reference>
<gene>
    <name evidence="1" type="ORF">BDR25DRAFT_317936</name>
</gene>